<comment type="caution">
    <text evidence="2">The sequence shown here is derived from an EMBL/GenBank/DDBJ whole genome shotgun (WGS) entry which is preliminary data.</text>
</comment>
<accession>A0ABQ9FC79</accession>
<feature type="signal peptide" evidence="1">
    <location>
        <begin position="1"/>
        <end position="17"/>
    </location>
</feature>
<protein>
    <recommendedName>
        <fullName evidence="4">Secreted protein</fullName>
    </recommendedName>
</protein>
<reference evidence="2 3" key="1">
    <citation type="submission" date="2022-12" db="EMBL/GenBank/DDBJ databases">
        <title>Chromosome-level genome of Tegillarca granosa.</title>
        <authorList>
            <person name="Kim J."/>
        </authorList>
    </citation>
    <scope>NUCLEOTIDE SEQUENCE [LARGE SCALE GENOMIC DNA]</scope>
    <source>
        <strain evidence="2">Teg-2019</strain>
        <tissue evidence="2">Adductor muscle</tissue>
    </source>
</reference>
<evidence type="ECO:0000313" key="3">
    <source>
        <dbReference type="Proteomes" id="UP001217089"/>
    </source>
</evidence>
<dbReference type="Proteomes" id="UP001217089">
    <property type="component" value="Unassembled WGS sequence"/>
</dbReference>
<keyword evidence="3" id="KW-1185">Reference proteome</keyword>
<evidence type="ECO:0008006" key="4">
    <source>
        <dbReference type="Google" id="ProtNLM"/>
    </source>
</evidence>
<feature type="chain" id="PRO_5045121061" description="Secreted protein" evidence="1">
    <location>
        <begin position="18"/>
        <end position="88"/>
    </location>
</feature>
<gene>
    <name evidence="2" type="ORF">KUTeg_008387</name>
</gene>
<organism evidence="2 3">
    <name type="scientific">Tegillarca granosa</name>
    <name type="common">Malaysian cockle</name>
    <name type="synonym">Anadara granosa</name>
    <dbReference type="NCBI Taxonomy" id="220873"/>
    <lineage>
        <taxon>Eukaryota</taxon>
        <taxon>Metazoa</taxon>
        <taxon>Spiralia</taxon>
        <taxon>Lophotrochozoa</taxon>
        <taxon>Mollusca</taxon>
        <taxon>Bivalvia</taxon>
        <taxon>Autobranchia</taxon>
        <taxon>Pteriomorphia</taxon>
        <taxon>Arcoida</taxon>
        <taxon>Arcoidea</taxon>
        <taxon>Arcidae</taxon>
        <taxon>Tegillarca</taxon>
    </lineage>
</organism>
<keyword evidence="1" id="KW-0732">Signal</keyword>
<dbReference type="EMBL" id="JARBDR010000342">
    <property type="protein sequence ID" value="KAJ8313826.1"/>
    <property type="molecule type" value="Genomic_DNA"/>
</dbReference>
<evidence type="ECO:0000256" key="1">
    <source>
        <dbReference type="SAM" id="SignalP"/>
    </source>
</evidence>
<proteinExistence type="predicted"/>
<name>A0ABQ9FC79_TEGGR</name>
<evidence type="ECO:0000313" key="2">
    <source>
        <dbReference type="EMBL" id="KAJ8313826.1"/>
    </source>
</evidence>
<sequence length="88" mass="10247">MLITYIIIVSLFHLSQGQYSSWYHGCFEYIKQPVCNSIFLYDHQHLNYSTDHSNCFHVNTTSSSTDNNENASYNTMVVKCCELCHVKK</sequence>